<sequence length="136" mass="15583">MDAIESLIRAIAENPIVSAVLLWLIGAFFSRVFKSGEKNPEQQKKQNSRPVAYQEPEKQLQETVQTVYERVQREHKTDKKPDHRGSENELSVVKLSRAAKHRKKSAVQSPAVQGIIWAEITGKPRSVNPHYTRQRK</sequence>
<evidence type="ECO:0000256" key="1">
    <source>
        <dbReference type="SAM" id="MobiDB-lite"/>
    </source>
</evidence>
<dbReference type="RefSeq" id="WP_211559356.1">
    <property type="nucleotide sequence ID" value="NZ_JAGVRK010000001.1"/>
</dbReference>
<feature type="transmembrane region" description="Helical" evidence="2">
    <location>
        <begin position="16"/>
        <end position="33"/>
    </location>
</feature>
<proteinExistence type="predicted"/>
<keyword evidence="2" id="KW-1133">Transmembrane helix</keyword>
<accession>A0ABS5LG70</accession>
<keyword evidence="2" id="KW-0472">Membrane</keyword>
<comment type="caution">
    <text evidence="3">The sequence shown here is derived from an EMBL/GenBank/DDBJ whole genome shotgun (WGS) entry which is preliminary data.</text>
</comment>
<evidence type="ECO:0000256" key="2">
    <source>
        <dbReference type="SAM" id="Phobius"/>
    </source>
</evidence>
<feature type="compositionally biased region" description="Basic and acidic residues" evidence="1">
    <location>
        <begin position="70"/>
        <end position="87"/>
    </location>
</feature>
<evidence type="ECO:0000313" key="3">
    <source>
        <dbReference type="EMBL" id="MBS2969745.1"/>
    </source>
</evidence>
<reference evidence="3 4" key="1">
    <citation type="submission" date="2021-04" db="EMBL/GenBank/DDBJ databases">
        <title>Metabacillus sp. strain KIGAM252 whole genome sequence.</title>
        <authorList>
            <person name="Seo M.-J."/>
            <person name="Cho E.-S."/>
            <person name="Hwang C.Y."/>
            <person name="Yoon D.J."/>
        </authorList>
    </citation>
    <scope>NUCLEOTIDE SEQUENCE [LARGE SCALE GENOMIC DNA]</scope>
    <source>
        <strain evidence="3 4">KIGAM252</strain>
    </source>
</reference>
<evidence type="ECO:0000313" key="4">
    <source>
        <dbReference type="Proteomes" id="UP000682403"/>
    </source>
</evidence>
<keyword evidence="4" id="KW-1185">Reference proteome</keyword>
<protein>
    <submittedName>
        <fullName evidence="3">Uncharacterized protein</fullName>
    </submittedName>
</protein>
<dbReference type="Proteomes" id="UP000682403">
    <property type="component" value="Unassembled WGS sequence"/>
</dbReference>
<gene>
    <name evidence="3" type="ORF">J9317_13310</name>
</gene>
<name>A0ABS5LG70_9BACI</name>
<dbReference type="EMBL" id="JAGVRK010000001">
    <property type="protein sequence ID" value="MBS2969745.1"/>
    <property type="molecule type" value="Genomic_DNA"/>
</dbReference>
<organism evidence="3 4">
    <name type="scientific">Metabacillus flavus</name>
    <dbReference type="NCBI Taxonomy" id="2823519"/>
    <lineage>
        <taxon>Bacteria</taxon>
        <taxon>Bacillati</taxon>
        <taxon>Bacillota</taxon>
        <taxon>Bacilli</taxon>
        <taxon>Bacillales</taxon>
        <taxon>Bacillaceae</taxon>
        <taxon>Metabacillus</taxon>
    </lineage>
</organism>
<keyword evidence="2" id="KW-0812">Transmembrane</keyword>
<feature type="region of interest" description="Disordered" evidence="1">
    <location>
        <begin position="36"/>
        <end position="91"/>
    </location>
</feature>